<gene>
    <name evidence="1" type="ORF">KGD83_16325</name>
</gene>
<dbReference type="RefSeq" id="WP_212640015.1">
    <property type="nucleotide sequence ID" value="NZ_CP074132.1"/>
</dbReference>
<name>A0ABX8BXL2_9ACTN</name>
<protein>
    <submittedName>
        <fullName evidence="1">Uncharacterized protein</fullName>
    </submittedName>
</protein>
<dbReference type="Proteomes" id="UP000678016">
    <property type="component" value="Chromosome"/>
</dbReference>
<accession>A0ABX8BXL2</accession>
<sequence length="168" mass="17091">MTGPDRVGAAACLVLVVDGSVSARSWRDLLSPLVEVRTVSVPEAVDGAGPGSVVADWPADRPWALFVSGAAAPGLVARVAEVGPAPSRVFLASAGGVLADPVAPPVRPVTVVLAEDASEEERARATSWAPAGEHAGDLVVRLVPAGQEPPAVCHPHLARGVREDLSLP</sequence>
<keyword evidence="2" id="KW-1185">Reference proteome</keyword>
<evidence type="ECO:0000313" key="1">
    <source>
        <dbReference type="EMBL" id="QUX26927.1"/>
    </source>
</evidence>
<organism evidence="1 2">
    <name type="scientific">Nocardiopsis akebiae</name>
    <dbReference type="NCBI Taxonomy" id="2831968"/>
    <lineage>
        <taxon>Bacteria</taxon>
        <taxon>Bacillati</taxon>
        <taxon>Actinomycetota</taxon>
        <taxon>Actinomycetes</taxon>
        <taxon>Streptosporangiales</taxon>
        <taxon>Nocardiopsidaceae</taxon>
        <taxon>Nocardiopsis</taxon>
    </lineage>
</organism>
<reference evidence="2" key="1">
    <citation type="submission" date="2021-05" db="EMBL/GenBank/DDBJ databases">
        <title>Direct Submission.</title>
        <authorList>
            <person name="Li K."/>
            <person name="Gao J."/>
        </authorList>
    </citation>
    <scope>NUCLEOTIDE SEQUENCE [LARGE SCALE GENOMIC DNA]</scope>
    <source>
        <strain evidence="2">HDS12</strain>
    </source>
</reference>
<evidence type="ECO:0000313" key="2">
    <source>
        <dbReference type="Proteomes" id="UP000678016"/>
    </source>
</evidence>
<dbReference type="EMBL" id="CP074132">
    <property type="protein sequence ID" value="QUX26927.1"/>
    <property type="molecule type" value="Genomic_DNA"/>
</dbReference>
<proteinExistence type="predicted"/>